<name>A0ABR4GTB7_9EURO</name>
<dbReference type="PANTHER" id="PTHR42978">
    <property type="entry name" value="QUORUM-QUENCHING LACTONASE YTNP-RELATED-RELATED"/>
    <property type="match status" value="1"/>
</dbReference>
<keyword evidence="2" id="KW-0479">Metal-binding</keyword>
<protein>
    <recommendedName>
        <fullName evidence="7">Metallo-beta-lactamase domain-containing protein</fullName>
    </recommendedName>
</protein>
<evidence type="ECO:0008006" key="7">
    <source>
        <dbReference type="Google" id="ProtNLM"/>
    </source>
</evidence>
<accession>A0ABR4GTB7</accession>
<keyword evidence="3" id="KW-0378">Hydrolase</keyword>
<keyword evidence="6" id="KW-1185">Reference proteome</keyword>
<gene>
    <name evidence="5" type="ORF">BJX63DRAFT_426168</name>
</gene>
<keyword evidence="4" id="KW-0862">Zinc</keyword>
<proteinExistence type="inferred from homology"/>
<evidence type="ECO:0000313" key="6">
    <source>
        <dbReference type="Proteomes" id="UP001610334"/>
    </source>
</evidence>
<dbReference type="SUPFAM" id="SSF56281">
    <property type="entry name" value="Metallo-hydrolase/oxidoreductase"/>
    <property type="match status" value="1"/>
</dbReference>
<evidence type="ECO:0000256" key="1">
    <source>
        <dbReference type="ARBA" id="ARBA00007749"/>
    </source>
</evidence>
<evidence type="ECO:0000256" key="4">
    <source>
        <dbReference type="ARBA" id="ARBA00022833"/>
    </source>
</evidence>
<comment type="similarity">
    <text evidence="1">Belongs to the metallo-beta-lactamase superfamily.</text>
</comment>
<evidence type="ECO:0000313" key="5">
    <source>
        <dbReference type="EMBL" id="KAL2802297.1"/>
    </source>
</evidence>
<dbReference type="PANTHER" id="PTHR42978:SF5">
    <property type="entry name" value="METALLO-BETA-LACTAMASE DOMAIN-CONTAINING PROTEIN"/>
    <property type="match status" value="1"/>
</dbReference>
<dbReference type="CDD" id="cd07730">
    <property type="entry name" value="metallo-hydrolase-like_MBL-fold"/>
    <property type="match status" value="1"/>
</dbReference>
<evidence type="ECO:0000256" key="2">
    <source>
        <dbReference type="ARBA" id="ARBA00022723"/>
    </source>
</evidence>
<dbReference type="InterPro" id="IPR051013">
    <property type="entry name" value="MBL_superfamily_lactonases"/>
</dbReference>
<dbReference type="InterPro" id="IPR036866">
    <property type="entry name" value="RibonucZ/Hydroxyglut_hydro"/>
</dbReference>
<reference evidence="5 6" key="1">
    <citation type="submission" date="2024-07" db="EMBL/GenBank/DDBJ databases">
        <title>Section-level genome sequencing and comparative genomics of Aspergillus sections Usti and Cavernicolus.</title>
        <authorList>
            <consortium name="Lawrence Berkeley National Laboratory"/>
            <person name="Nybo J.L."/>
            <person name="Vesth T.C."/>
            <person name="Theobald S."/>
            <person name="Frisvad J.C."/>
            <person name="Larsen T.O."/>
            <person name="Kjaerboelling I."/>
            <person name="Rothschild-Mancinelli K."/>
            <person name="Lyhne E.K."/>
            <person name="Kogle M.E."/>
            <person name="Barry K."/>
            <person name="Clum A."/>
            <person name="Na H."/>
            <person name="Ledsgaard L."/>
            <person name="Lin J."/>
            <person name="Lipzen A."/>
            <person name="Kuo A."/>
            <person name="Riley R."/>
            <person name="Mondo S."/>
            <person name="Labutti K."/>
            <person name="Haridas S."/>
            <person name="Pangalinan J."/>
            <person name="Salamov A.A."/>
            <person name="Simmons B.A."/>
            <person name="Magnuson J.K."/>
            <person name="Chen J."/>
            <person name="Drula E."/>
            <person name="Henrissat B."/>
            <person name="Wiebenga A."/>
            <person name="Lubbers R.J."/>
            <person name="Gomes A.C."/>
            <person name="Makela M.R."/>
            <person name="Stajich J."/>
            <person name="Grigoriev I.V."/>
            <person name="Mortensen U.H."/>
            <person name="De Vries R.P."/>
            <person name="Baker S.E."/>
            <person name="Andersen M.R."/>
        </authorList>
    </citation>
    <scope>NUCLEOTIDE SEQUENCE [LARGE SCALE GENOMIC DNA]</scope>
    <source>
        <strain evidence="5 6">CBS 588.65</strain>
    </source>
</reference>
<dbReference type="Proteomes" id="UP001610334">
    <property type="component" value="Unassembled WGS sequence"/>
</dbReference>
<dbReference type="Gene3D" id="3.60.15.10">
    <property type="entry name" value="Ribonuclease Z/Hydroxyacylglutathione hydrolase-like"/>
    <property type="match status" value="1"/>
</dbReference>
<comment type="caution">
    <text evidence="5">The sequence shown here is derived from an EMBL/GenBank/DDBJ whole genome shotgun (WGS) entry which is preliminary data.</text>
</comment>
<evidence type="ECO:0000256" key="3">
    <source>
        <dbReference type="ARBA" id="ARBA00022801"/>
    </source>
</evidence>
<dbReference type="EMBL" id="JBFXLT010000193">
    <property type="protein sequence ID" value="KAL2802297.1"/>
    <property type="molecule type" value="Genomic_DNA"/>
</dbReference>
<organism evidence="5 6">
    <name type="scientific">Aspergillus granulosus</name>
    <dbReference type="NCBI Taxonomy" id="176169"/>
    <lineage>
        <taxon>Eukaryota</taxon>
        <taxon>Fungi</taxon>
        <taxon>Dikarya</taxon>
        <taxon>Ascomycota</taxon>
        <taxon>Pezizomycotina</taxon>
        <taxon>Eurotiomycetes</taxon>
        <taxon>Eurotiomycetidae</taxon>
        <taxon>Eurotiales</taxon>
        <taxon>Aspergillaceae</taxon>
        <taxon>Aspergillus</taxon>
        <taxon>Aspergillus subgen. Nidulantes</taxon>
    </lineage>
</organism>
<sequence>MPLTENVDLKIPVSSSTVTVRVIDSTTSLFLNPPLFWEPEIEGLEAVDAPVLCFLISNENCGQTRHILFDLAVRKDWENCAPATVKLINRTTHVRVKKGIADILDSNTNTDECAIRSCDIEAIIWSHHHFDHVGDPSTFPTSTHLIVGPGIISAYVHGREVREIDFNGHSPGRCKVGRFEGYDYFGDGSFYLLNAPGHCVGHMCGLARVSAGQGGAASDSFIFMGGDACHHAGLLQPSEYLPLSASLSPSIFHLHPKNSTTEPFMTPSRTMFPEYDKAVDTIRKIQELDAADNIFVILAHDGSIVDHIPLFPRPINDWQVHGLGFSTRWLFCRDFMGASDYF</sequence>